<proteinExistence type="predicted"/>
<sequence length="144" mass="15816">MSASDSPFSLTLATLQSFSTLTNPCDERKLSTALQENASMVDNLVDFCEKTLLGDIIAATQDNEFTDKEEGSSKEQLGIICEEYYQIISSLSNLLPNVPLLQDSPGAGIICSSVLEHLSEAMGKEGRRENNTIKKNKKNKKIKK</sequence>
<comment type="caution">
    <text evidence="2">The sequence shown here is derived from an EMBL/GenBank/DDBJ whole genome shotgun (WGS) entry which is preliminary data.</text>
</comment>
<name>X6NNP4_RETFI</name>
<dbReference type="Proteomes" id="UP000023152">
    <property type="component" value="Unassembled WGS sequence"/>
</dbReference>
<keyword evidence="3" id="KW-1185">Reference proteome</keyword>
<feature type="region of interest" description="Disordered" evidence="1">
    <location>
        <begin position="122"/>
        <end position="144"/>
    </location>
</feature>
<dbReference type="AlphaFoldDB" id="X6NNP4"/>
<dbReference type="EMBL" id="ASPP01007326">
    <property type="protein sequence ID" value="ETO27329.1"/>
    <property type="molecule type" value="Genomic_DNA"/>
</dbReference>
<protein>
    <submittedName>
        <fullName evidence="2">Uncharacterized protein</fullName>
    </submittedName>
</protein>
<organism evidence="2 3">
    <name type="scientific">Reticulomyxa filosa</name>
    <dbReference type="NCBI Taxonomy" id="46433"/>
    <lineage>
        <taxon>Eukaryota</taxon>
        <taxon>Sar</taxon>
        <taxon>Rhizaria</taxon>
        <taxon>Retaria</taxon>
        <taxon>Foraminifera</taxon>
        <taxon>Monothalamids</taxon>
        <taxon>Reticulomyxidae</taxon>
        <taxon>Reticulomyxa</taxon>
    </lineage>
</organism>
<reference evidence="2 3" key="1">
    <citation type="journal article" date="2013" name="Curr. Biol.">
        <title>The Genome of the Foraminiferan Reticulomyxa filosa.</title>
        <authorList>
            <person name="Glockner G."/>
            <person name="Hulsmann N."/>
            <person name="Schleicher M."/>
            <person name="Noegel A.A."/>
            <person name="Eichinger L."/>
            <person name="Gallinger C."/>
            <person name="Pawlowski J."/>
            <person name="Sierra R."/>
            <person name="Euteneuer U."/>
            <person name="Pillet L."/>
            <person name="Moustafa A."/>
            <person name="Platzer M."/>
            <person name="Groth M."/>
            <person name="Szafranski K."/>
            <person name="Schliwa M."/>
        </authorList>
    </citation>
    <scope>NUCLEOTIDE SEQUENCE [LARGE SCALE GENOMIC DNA]</scope>
</reference>
<evidence type="ECO:0000256" key="1">
    <source>
        <dbReference type="SAM" id="MobiDB-lite"/>
    </source>
</evidence>
<evidence type="ECO:0000313" key="2">
    <source>
        <dbReference type="EMBL" id="ETO27329.1"/>
    </source>
</evidence>
<gene>
    <name evidence="2" type="ORF">RFI_09805</name>
</gene>
<feature type="compositionally biased region" description="Basic and acidic residues" evidence="1">
    <location>
        <begin position="122"/>
        <end position="132"/>
    </location>
</feature>
<accession>X6NNP4</accession>
<feature type="compositionally biased region" description="Basic residues" evidence="1">
    <location>
        <begin position="134"/>
        <end position="144"/>
    </location>
</feature>
<evidence type="ECO:0000313" key="3">
    <source>
        <dbReference type="Proteomes" id="UP000023152"/>
    </source>
</evidence>